<feature type="region of interest" description="Disordered" evidence="1">
    <location>
        <begin position="87"/>
        <end position="117"/>
    </location>
</feature>
<dbReference type="EMBL" id="DOEK01000003">
    <property type="protein sequence ID" value="HBP27918.1"/>
    <property type="molecule type" value="Genomic_DNA"/>
</dbReference>
<proteinExistence type="predicted"/>
<evidence type="ECO:0000313" key="2">
    <source>
        <dbReference type="EMBL" id="HBP27918.1"/>
    </source>
</evidence>
<reference evidence="2 3" key="1">
    <citation type="journal article" date="2018" name="Nat. Biotechnol.">
        <title>A standardized bacterial taxonomy based on genome phylogeny substantially revises the tree of life.</title>
        <authorList>
            <person name="Parks D.H."/>
            <person name="Chuvochina M."/>
            <person name="Waite D.W."/>
            <person name="Rinke C."/>
            <person name="Skarshewski A."/>
            <person name="Chaumeil P.A."/>
            <person name="Hugenholtz P."/>
        </authorList>
    </citation>
    <scope>NUCLEOTIDE SEQUENCE [LARGE SCALE GENOMIC DNA]</scope>
    <source>
        <strain evidence="2">UBA10707</strain>
    </source>
</reference>
<organism evidence="2 3">
    <name type="scientific">Advenella kashmirensis</name>
    <dbReference type="NCBI Taxonomy" id="310575"/>
    <lineage>
        <taxon>Bacteria</taxon>
        <taxon>Pseudomonadati</taxon>
        <taxon>Pseudomonadota</taxon>
        <taxon>Betaproteobacteria</taxon>
        <taxon>Burkholderiales</taxon>
        <taxon>Alcaligenaceae</taxon>
    </lineage>
</organism>
<accession>A0A356LAY7</accession>
<dbReference type="Proteomes" id="UP000264036">
    <property type="component" value="Unassembled WGS sequence"/>
</dbReference>
<evidence type="ECO:0000313" key="3">
    <source>
        <dbReference type="Proteomes" id="UP000264036"/>
    </source>
</evidence>
<comment type="caution">
    <text evidence="2">The sequence shown here is derived from an EMBL/GenBank/DDBJ whole genome shotgun (WGS) entry which is preliminary data.</text>
</comment>
<name>A0A356LAY7_9BURK</name>
<gene>
    <name evidence="2" type="ORF">DD666_00700</name>
</gene>
<evidence type="ECO:0000256" key="1">
    <source>
        <dbReference type="SAM" id="MobiDB-lite"/>
    </source>
</evidence>
<evidence type="ECO:0008006" key="4">
    <source>
        <dbReference type="Google" id="ProtNLM"/>
    </source>
</evidence>
<dbReference type="AlphaFoldDB" id="A0A356LAY7"/>
<protein>
    <recommendedName>
        <fullName evidence="4">Lipoprotein</fullName>
    </recommendedName>
</protein>
<sequence>MNNAIKCVVLATTIGLAGCTGMGYKNAVLHAPSDMTLDQAQRYQYECQNQSMMINTPDYQYWGTFMAGANIESKQRMVYDNCLRSKGFREPNMTNSRPTSVEGIPAGRTSDWRPVNS</sequence>
<dbReference type="PROSITE" id="PS51257">
    <property type="entry name" value="PROKAR_LIPOPROTEIN"/>
    <property type="match status" value="1"/>
</dbReference>